<name>A0A645GIA0_9ZZZZ</name>
<keyword evidence="1" id="KW-0472">Membrane</keyword>
<dbReference type="InterPro" id="IPR036259">
    <property type="entry name" value="MFS_trans_sf"/>
</dbReference>
<dbReference type="AlphaFoldDB" id="A0A645GIA0"/>
<reference evidence="2" key="1">
    <citation type="submission" date="2019-08" db="EMBL/GenBank/DDBJ databases">
        <authorList>
            <person name="Kucharzyk K."/>
            <person name="Murdoch R.W."/>
            <person name="Higgins S."/>
            <person name="Loffler F."/>
        </authorList>
    </citation>
    <scope>NUCLEOTIDE SEQUENCE</scope>
</reference>
<evidence type="ECO:0000313" key="2">
    <source>
        <dbReference type="EMBL" id="MPN25926.1"/>
    </source>
</evidence>
<keyword evidence="1" id="KW-0812">Transmembrane</keyword>
<sequence>MGTVTGLGGTLGSLMGALSQKYIGGIVDTYGFGPIFVACAGLYPLALLMVFVLIGKLGVVRKID</sequence>
<feature type="transmembrane region" description="Helical" evidence="1">
    <location>
        <begin position="35"/>
        <end position="54"/>
    </location>
</feature>
<gene>
    <name evidence="2" type="ORF">SDC9_173347</name>
</gene>
<dbReference type="EMBL" id="VSSQ01075288">
    <property type="protein sequence ID" value="MPN25926.1"/>
    <property type="molecule type" value="Genomic_DNA"/>
</dbReference>
<evidence type="ECO:0000256" key="1">
    <source>
        <dbReference type="SAM" id="Phobius"/>
    </source>
</evidence>
<dbReference type="SUPFAM" id="SSF103473">
    <property type="entry name" value="MFS general substrate transporter"/>
    <property type="match status" value="1"/>
</dbReference>
<proteinExistence type="predicted"/>
<accession>A0A645GIA0</accession>
<keyword evidence="1" id="KW-1133">Transmembrane helix</keyword>
<organism evidence="2">
    <name type="scientific">bioreactor metagenome</name>
    <dbReference type="NCBI Taxonomy" id="1076179"/>
    <lineage>
        <taxon>unclassified sequences</taxon>
        <taxon>metagenomes</taxon>
        <taxon>ecological metagenomes</taxon>
    </lineage>
</organism>
<protein>
    <submittedName>
        <fullName evidence="2">Uncharacterized protein</fullName>
    </submittedName>
</protein>
<comment type="caution">
    <text evidence="2">The sequence shown here is derived from an EMBL/GenBank/DDBJ whole genome shotgun (WGS) entry which is preliminary data.</text>
</comment>